<evidence type="ECO:0000256" key="6">
    <source>
        <dbReference type="ARBA" id="ARBA00023136"/>
    </source>
</evidence>
<dbReference type="GO" id="GO:0140359">
    <property type="term" value="F:ABC-type transporter activity"/>
    <property type="evidence" value="ECO:0007669"/>
    <property type="project" value="InterPro"/>
</dbReference>
<keyword evidence="4" id="KW-0067">ATP-binding</keyword>
<keyword evidence="2 7" id="KW-0812">Transmembrane</keyword>
<dbReference type="Pfam" id="PF00005">
    <property type="entry name" value="ABC_tran"/>
    <property type="match status" value="1"/>
</dbReference>
<feature type="transmembrane region" description="Helical" evidence="7">
    <location>
        <begin position="143"/>
        <end position="159"/>
    </location>
</feature>
<reference evidence="10 11" key="1">
    <citation type="submission" date="2017-09" db="EMBL/GenBank/DDBJ databases">
        <title>Sphingomonas adhaesiva DSM 7418, whole genome shotgun sequence.</title>
        <authorList>
            <person name="Feng G."/>
            <person name="Zhu H."/>
        </authorList>
    </citation>
    <scope>NUCLEOTIDE SEQUENCE [LARGE SCALE GENOMIC DNA]</scope>
    <source>
        <strain evidence="10 11">DSM 7418</strain>
    </source>
</reference>
<keyword evidence="11" id="KW-1185">Reference proteome</keyword>
<dbReference type="GO" id="GO:0034040">
    <property type="term" value="F:ATPase-coupled lipid transmembrane transporter activity"/>
    <property type="evidence" value="ECO:0007669"/>
    <property type="project" value="TreeGrafter"/>
</dbReference>
<name>A0A2A4I9Z9_9SPHN</name>
<dbReference type="Gene3D" id="3.40.50.300">
    <property type="entry name" value="P-loop containing nucleotide triphosphate hydrolases"/>
    <property type="match status" value="1"/>
</dbReference>
<accession>A0A2A4I9Z9</accession>
<evidence type="ECO:0000259" key="8">
    <source>
        <dbReference type="PROSITE" id="PS50893"/>
    </source>
</evidence>
<dbReference type="InterPro" id="IPR036640">
    <property type="entry name" value="ABC1_TM_sf"/>
</dbReference>
<keyword evidence="5 7" id="KW-1133">Transmembrane helix</keyword>
<dbReference type="Proteomes" id="UP000218323">
    <property type="component" value="Unassembled WGS sequence"/>
</dbReference>
<dbReference type="SUPFAM" id="SSF52540">
    <property type="entry name" value="P-loop containing nucleoside triphosphate hydrolases"/>
    <property type="match status" value="1"/>
</dbReference>
<dbReference type="SMART" id="SM00382">
    <property type="entry name" value="AAA"/>
    <property type="match status" value="1"/>
</dbReference>
<dbReference type="InterPro" id="IPR027417">
    <property type="entry name" value="P-loop_NTPase"/>
</dbReference>
<feature type="transmembrane region" description="Helical" evidence="7">
    <location>
        <begin position="165"/>
        <end position="184"/>
    </location>
</feature>
<dbReference type="InterPro" id="IPR011527">
    <property type="entry name" value="ABC1_TM_dom"/>
</dbReference>
<evidence type="ECO:0000256" key="1">
    <source>
        <dbReference type="ARBA" id="ARBA00004651"/>
    </source>
</evidence>
<dbReference type="AlphaFoldDB" id="A0A2A4I9Z9"/>
<evidence type="ECO:0000256" key="5">
    <source>
        <dbReference type="ARBA" id="ARBA00022989"/>
    </source>
</evidence>
<dbReference type="PROSITE" id="PS50929">
    <property type="entry name" value="ABC_TM1F"/>
    <property type="match status" value="1"/>
</dbReference>
<organism evidence="10 11">
    <name type="scientific">Sphingomonas adhaesiva</name>
    <dbReference type="NCBI Taxonomy" id="28212"/>
    <lineage>
        <taxon>Bacteria</taxon>
        <taxon>Pseudomonadati</taxon>
        <taxon>Pseudomonadota</taxon>
        <taxon>Alphaproteobacteria</taxon>
        <taxon>Sphingomonadales</taxon>
        <taxon>Sphingomonadaceae</taxon>
        <taxon>Sphingomonas</taxon>
    </lineage>
</organism>
<dbReference type="GO" id="GO:0016887">
    <property type="term" value="F:ATP hydrolysis activity"/>
    <property type="evidence" value="ECO:0007669"/>
    <property type="project" value="InterPro"/>
</dbReference>
<comment type="subcellular location">
    <subcellularLocation>
        <location evidence="1">Cell membrane</location>
        <topology evidence="1">Multi-pass membrane protein</topology>
    </subcellularLocation>
</comment>
<dbReference type="PANTHER" id="PTHR24221">
    <property type="entry name" value="ATP-BINDING CASSETTE SUB-FAMILY B"/>
    <property type="match status" value="1"/>
</dbReference>
<dbReference type="Gene3D" id="1.20.1560.10">
    <property type="entry name" value="ABC transporter type 1, transmembrane domain"/>
    <property type="match status" value="1"/>
</dbReference>
<dbReference type="InterPro" id="IPR003439">
    <property type="entry name" value="ABC_transporter-like_ATP-bd"/>
</dbReference>
<dbReference type="PANTHER" id="PTHR24221:SF654">
    <property type="entry name" value="ATP-BINDING CASSETTE SUB-FAMILY B MEMBER 6"/>
    <property type="match status" value="1"/>
</dbReference>
<proteinExistence type="predicted"/>
<evidence type="ECO:0000313" key="10">
    <source>
        <dbReference type="EMBL" id="PCG14640.1"/>
    </source>
</evidence>
<feature type="domain" description="ABC transporter" evidence="8">
    <location>
        <begin position="308"/>
        <end position="543"/>
    </location>
</feature>
<dbReference type="SUPFAM" id="SSF90123">
    <property type="entry name" value="ABC transporter transmembrane region"/>
    <property type="match status" value="1"/>
</dbReference>
<keyword evidence="6 7" id="KW-0472">Membrane</keyword>
<evidence type="ECO:0000256" key="3">
    <source>
        <dbReference type="ARBA" id="ARBA00022741"/>
    </source>
</evidence>
<evidence type="ECO:0000313" key="11">
    <source>
        <dbReference type="Proteomes" id="UP000218323"/>
    </source>
</evidence>
<dbReference type="GO" id="GO:0005524">
    <property type="term" value="F:ATP binding"/>
    <property type="evidence" value="ECO:0007669"/>
    <property type="project" value="UniProtKB-KW"/>
</dbReference>
<feature type="domain" description="ABC transmembrane type-1" evidence="9">
    <location>
        <begin position="22"/>
        <end position="287"/>
    </location>
</feature>
<protein>
    <submittedName>
        <fullName evidence="10">Cysteine ABC transporter permease</fullName>
    </submittedName>
</protein>
<evidence type="ECO:0000259" key="9">
    <source>
        <dbReference type="PROSITE" id="PS50929"/>
    </source>
</evidence>
<sequence length="543" mass="55381">MSEFAGLLVGEVRRERAGLLRAALLAAAVTAATALLLGLSGWFITAAGAAGLAGAAATAGFNYLLPSAAIRFLAIVRTGARYGERLAGHAAAFAVLARVRPALYRAIAAAPPAAALALTSGEASARLVHDVGAIEMAIARRPARAGAAAAILTGGLLILSVRPAAALLFLALAGVAVALTAWLCRRLDGAGQEVQRRQGALRELLGIQLAAAPELRCYGMEDAAIARIAAADAALADARRRQAAAGGAIEAIGALATGAGAVGVFVLAMPAGAALAALGALTAAAAMDGIMPALRERAVRSATREAAARLDALFVADPQPFPKPPSAVLTLPGAGTFAPAGARIAITGATGTGKTSLVEALIGLRRHDAPGIRLGDIPLAALTVATLRVTFAWAPQDAQLLAGTVRDNLLLADPDADDRVLWDVLDAACLAGVVRALPHGLDSWIGENGEQLSGGERRRLSLARAYLSRAPWLLLDEPTEALDAQTERMVVDRLARRLARTGQGLIVVTHRDAVTALCPVRFSPGATNPDAPHRAARVLATVG</sequence>
<dbReference type="RefSeq" id="WP_096640827.1">
    <property type="nucleotide sequence ID" value="NZ_NWVC01000003.1"/>
</dbReference>
<evidence type="ECO:0000256" key="4">
    <source>
        <dbReference type="ARBA" id="ARBA00022840"/>
    </source>
</evidence>
<dbReference type="GO" id="GO:0005886">
    <property type="term" value="C:plasma membrane"/>
    <property type="evidence" value="ECO:0007669"/>
    <property type="project" value="UniProtKB-SubCell"/>
</dbReference>
<dbReference type="EMBL" id="NWVC01000003">
    <property type="protein sequence ID" value="PCG14640.1"/>
    <property type="molecule type" value="Genomic_DNA"/>
</dbReference>
<evidence type="ECO:0000256" key="7">
    <source>
        <dbReference type="SAM" id="Phobius"/>
    </source>
</evidence>
<gene>
    <name evidence="10" type="ORF">COA07_09035</name>
</gene>
<feature type="transmembrane region" description="Helical" evidence="7">
    <location>
        <begin position="43"/>
        <end position="65"/>
    </location>
</feature>
<feature type="transmembrane region" description="Helical" evidence="7">
    <location>
        <begin position="18"/>
        <end position="37"/>
    </location>
</feature>
<dbReference type="PROSITE" id="PS50893">
    <property type="entry name" value="ABC_TRANSPORTER_2"/>
    <property type="match status" value="1"/>
</dbReference>
<comment type="caution">
    <text evidence="10">The sequence shown here is derived from an EMBL/GenBank/DDBJ whole genome shotgun (WGS) entry which is preliminary data.</text>
</comment>
<feature type="transmembrane region" description="Helical" evidence="7">
    <location>
        <begin position="248"/>
        <end position="268"/>
    </location>
</feature>
<feature type="transmembrane region" description="Helical" evidence="7">
    <location>
        <begin position="274"/>
        <end position="294"/>
    </location>
</feature>
<dbReference type="PROSITE" id="PS00211">
    <property type="entry name" value="ABC_TRANSPORTER_1"/>
    <property type="match status" value="1"/>
</dbReference>
<evidence type="ECO:0000256" key="2">
    <source>
        <dbReference type="ARBA" id="ARBA00022692"/>
    </source>
</evidence>
<keyword evidence="3" id="KW-0547">Nucleotide-binding</keyword>
<dbReference type="InterPro" id="IPR039421">
    <property type="entry name" value="Type_1_exporter"/>
</dbReference>
<dbReference type="InterPro" id="IPR003593">
    <property type="entry name" value="AAA+_ATPase"/>
</dbReference>
<dbReference type="InterPro" id="IPR017871">
    <property type="entry name" value="ABC_transporter-like_CS"/>
</dbReference>